<comment type="caution">
    <text evidence="2">The sequence shown here is derived from an EMBL/GenBank/DDBJ whole genome shotgun (WGS) entry which is preliminary data.</text>
</comment>
<dbReference type="AlphaFoldDB" id="A0A177L0D6"/>
<dbReference type="GO" id="GO:0005524">
    <property type="term" value="F:ATP binding"/>
    <property type="evidence" value="ECO:0007669"/>
    <property type="project" value="InterPro"/>
</dbReference>
<protein>
    <submittedName>
        <fullName evidence="2">Protein kinase</fullName>
    </submittedName>
</protein>
<dbReference type="PROSITE" id="PS50011">
    <property type="entry name" value="PROTEIN_KINASE_DOM"/>
    <property type="match status" value="1"/>
</dbReference>
<evidence type="ECO:0000313" key="3">
    <source>
        <dbReference type="Proteomes" id="UP000077271"/>
    </source>
</evidence>
<dbReference type="Gene3D" id="1.10.510.10">
    <property type="entry name" value="Transferase(Phosphotransferase) domain 1"/>
    <property type="match status" value="1"/>
</dbReference>
<proteinExistence type="predicted"/>
<dbReference type="OrthoDB" id="9788659at2"/>
<dbReference type="Proteomes" id="UP000077271">
    <property type="component" value="Unassembled WGS sequence"/>
</dbReference>
<reference evidence="2 3" key="1">
    <citation type="submission" date="2016-01" db="EMBL/GenBank/DDBJ databases">
        <title>Investigation of taxonomic status of Bacillus aminovorans.</title>
        <authorList>
            <person name="Verma A."/>
            <person name="Pal Y."/>
            <person name="Krishnamurthi S."/>
        </authorList>
    </citation>
    <scope>NUCLEOTIDE SEQUENCE [LARGE SCALE GENOMIC DNA]</scope>
    <source>
        <strain evidence="2 3">DSM 4337</strain>
    </source>
</reference>
<organism evidence="2 3">
    <name type="scientific">Domibacillus aminovorans</name>
    <dbReference type="NCBI Taxonomy" id="29332"/>
    <lineage>
        <taxon>Bacteria</taxon>
        <taxon>Bacillati</taxon>
        <taxon>Bacillota</taxon>
        <taxon>Bacilli</taxon>
        <taxon>Bacillales</taxon>
        <taxon>Bacillaceae</taxon>
        <taxon>Domibacillus</taxon>
    </lineage>
</organism>
<dbReference type="Pfam" id="PF00069">
    <property type="entry name" value="Pkinase"/>
    <property type="match status" value="1"/>
</dbReference>
<keyword evidence="2" id="KW-0808">Transferase</keyword>
<feature type="domain" description="Protein kinase" evidence="1">
    <location>
        <begin position="23"/>
        <end position="269"/>
    </location>
</feature>
<dbReference type="PANTHER" id="PTHR44167">
    <property type="entry name" value="OVARIAN-SPECIFIC SERINE/THREONINE-PROTEIN KINASE LOK-RELATED"/>
    <property type="match status" value="1"/>
</dbReference>
<dbReference type="GO" id="GO:0004672">
    <property type="term" value="F:protein kinase activity"/>
    <property type="evidence" value="ECO:0007669"/>
    <property type="project" value="InterPro"/>
</dbReference>
<dbReference type="SUPFAM" id="SSF56112">
    <property type="entry name" value="Protein kinase-like (PK-like)"/>
    <property type="match status" value="1"/>
</dbReference>
<keyword evidence="2" id="KW-0418">Kinase</keyword>
<dbReference type="InterPro" id="IPR000719">
    <property type="entry name" value="Prot_kinase_dom"/>
</dbReference>
<dbReference type="InterPro" id="IPR011009">
    <property type="entry name" value="Kinase-like_dom_sf"/>
</dbReference>
<name>A0A177L0D6_9BACI</name>
<gene>
    <name evidence="2" type="ORF">AWH48_16405</name>
</gene>
<evidence type="ECO:0000313" key="2">
    <source>
        <dbReference type="EMBL" id="OAH58715.1"/>
    </source>
</evidence>
<dbReference type="EMBL" id="LQWZ01000007">
    <property type="protein sequence ID" value="OAH58715.1"/>
    <property type="molecule type" value="Genomic_DNA"/>
</dbReference>
<accession>A0A177L0D6</accession>
<evidence type="ECO:0000259" key="1">
    <source>
        <dbReference type="PROSITE" id="PS50011"/>
    </source>
</evidence>
<sequence>MRKVYQFFVDIPIKEGTVLNDRYEVLSVIGTGSYGIVYLCKDLKSQENKVVKQLRPSKRRNKKEVELFESETSVLRTLNHKNMPILYEAFSNNKYFFYVMSFIEGENLEVQIFFSKKTFNEKESLLILDQLLELVDYLHKKDIYHQDLRIPNILLKNNELFLIDFGLSKQKVLADPFQSPSSSLHNKQEGILEMKQQDYYDLGEILLYLLYTTYSSKNKKALPWTEELSLEKGTVYLLKRLLGIKEPYSTISEISADLHAALKAKEKVH</sequence>
<dbReference type="PANTHER" id="PTHR44167:SF24">
    <property type="entry name" value="SERINE_THREONINE-PROTEIN KINASE CHK2"/>
    <property type="match status" value="1"/>
</dbReference>